<dbReference type="InterPro" id="IPR036390">
    <property type="entry name" value="WH_DNA-bd_sf"/>
</dbReference>
<organism evidence="2 3">
    <name type="scientific">Rhodococcus indonesiensis</name>
    <dbReference type="NCBI Taxonomy" id="3055869"/>
    <lineage>
        <taxon>Bacteria</taxon>
        <taxon>Bacillati</taxon>
        <taxon>Actinomycetota</taxon>
        <taxon>Actinomycetes</taxon>
        <taxon>Mycobacteriales</taxon>
        <taxon>Nocardiaceae</taxon>
        <taxon>Rhodococcus</taxon>
    </lineage>
</organism>
<evidence type="ECO:0000259" key="1">
    <source>
        <dbReference type="PROSITE" id="PS50995"/>
    </source>
</evidence>
<accession>A0ABT7RV78</accession>
<dbReference type="InterPro" id="IPR036388">
    <property type="entry name" value="WH-like_DNA-bd_sf"/>
</dbReference>
<dbReference type="SUPFAM" id="SSF46785">
    <property type="entry name" value="Winged helix' DNA-binding domain"/>
    <property type="match status" value="1"/>
</dbReference>
<sequence length="163" mass="17876">MSDKGVATSREASATTALVLAARLATQSIEAVLSSDELNMDHFLVLEALAVRPGLTMAELRDRTHTPAPTLTRVVDRLVSVAAVYREADAHDRRKTRVYPSVRGRKLFDRLSASVRDVEQAWPGPLPGGLPSDVHPILATLKEATTREPRGRMSHGFDRIDPM</sequence>
<dbReference type="PANTHER" id="PTHR33164:SF43">
    <property type="entry name" value="HTH-TYPE TRANSCRIPTIONAL REPRESSOR YETL"/>
    <property type="match status" value="1"/>
</dbReference>
<evidence type="ECO:0000313" key="3">
    <source>
        <dbReference type="Proteomes" id="UP001233164"/>
    </source>
</evidence>
<dbReference type="Pfam" id="PF12802">
    <property type="entry name" value="MarR_2"/>
    <property type="match status" value="1"/>
</dbReference>
<evidence type="ECO:0000313" key="2">
    <source>
        <dbReference type="EMBL" id="MDM7491555.1"/>
    </source>
</evidence>
<reference evidence="2 3" key="1">
    <citation type="submission" date="2023-06" db="EMBL/GenBank/DDBJ databases">
        <title>Rhodococcus indonesiensis sp. nov a new member of the Rhodococcus ruber lineage isolated from a sediment of neutral hot spring.</title>
        <authorList>
            <person name="Kusuma A.B."/>
            <person name="Fenylestari G."/>
            <person name="Ammar F."/>
            <person name="Nouioui I."/>
            <person name="Goodfellow M."/>
        </authorList>
    </citation>
    <scope>NUCLEOTIDE SEQUENCE [LARGE SCALE GENOMIC DNA]</scope>
    <source>
        <strain evidence="2 3">CSLK01-03</strain>
    </source>
</reference>
<dbReference type="Proteomes" id="UP001233164">
    <property type="component" value="Unassembled WGS sequence"/>
</dbReference>
<dbReference type="SMART" id="SM00347">
    <property type="entry name" value="HTH_MARR"/>
    <property type="match status" value="1"/>
</dbReference>
<dbReference type="PROSITE" id="PS50995">
    <property type="entry name" value="HTH_MARR_2"/>
    <property type="match status" value="1"/>
</dbReference>
<dbReference type="InterPro" id="IPR039422">
    <property type="entry name" value="MarR/SlyA-like"/>
</dbReference>
<dbReference type="InterPro" id="IPR000835">
    <property type="entry name" value="HTH_MarR-typ"/>
</dbReference>
<dbReference type="RefSeq" id="WP_289382384.1">
    <property type="nucleotide sequence ID" value="NZ_JAUBOF010000182.1"/>
</dbReference>
<dbReference type="PANTHER" id="PTHR33164">
    <property type="entry name" value="TRANSCRIPTIONAL REGULATOR, MARR FAMILY"/>
    <property type="match status" value="1"/>
</dbReference>
<feature type="domain" description="HTH marR-type" evidence="1">
    <location>
        <begin position="11"/>
        <end position="146"/>
    </location>
</feature>
<dbReference type="EMBL" id="JAUBOF010000182">
    <property type="protein sequence ID" value="MDM7491555.1"/>
    <property type="molecule type" value="Genomic_DNA"/>
</dbReference>
<proteinExistence type="predicted"/>
<dbReference type="Gene3D" id="1.10.10.10">
    <property type="entry name" value="Winged helix-like DNA-binding domain superfamily/Winged helix DNA-binding domain"/>
    <property type="match status" value="1"/>
</dbReference>
<gene>
    <name evidence="2" type="ORF">QT969_25060</name>
</gene>
<comment type="caution">
    <text evidence="2">The sequence shown here is derived from an EMBL/GenBank/DDBJ whole genome shotgun (WGS) entry which is preliminary data.</text>
</comment>
<keyword evidence="3" id="KW-1185">Reference proteome</keyword>
<protein>
    <submittedName>
        <fullName evidence="2">MarR family transcriptional regulator</fullName>
    </submittedName>
</protein>
<name>A0ABT7RV78_9NOCA</name>